<evidence type="ECO:0000313" key="7">
    <source>
        <dbReference type="RefSeq" id="XP_022315242.1"/>
    </source>
</evidence>
<dbReference type="RefSeq" id="XP_022315238.1">
    <property type="nucleotide sequence ID" value="XM_022459530.1"/>
</dbReference>
<dbReference type="InterPro" id="IPR013783">
    <property type="entry name" value="Ig-like_fold"/>
</dbReference>
<dbReference type="RefSeq" id="XP_022315239.1">
    <property type="nucleotide sequence ID" value="XM_022459531.1"/>
</dbReference>
<name>A0A8B8CJ97_CRAVI</name>
<proteinExistence type="predicted"/>
<dbReference type="InterPro" id="IPR036116">
    <property type="entry name" value="FN3_sf"/>
</dbReference>
<dbReference type="AlphaFoldDB" id="A0A8B8CJ97"/>
<accession>A0A8B8CJ97</accession>
<feature type="domain" description="Fibronectin type-III" evidence="2">
    <location>
        <begin position="213"/>
        <end position="297"/>
    </location>
</feature>
<gene>
    <name evidence="4 5 6 7 8" type="primary">LOC111119401</name>
</gene>
<dbReference type="SUPFAM" id="SSF49265">
    <property type="entry name" value="Fibronectin type III"/>
    <property type="match status" value="2"/>
</dbReference>
<keyword evidence="3" id="KW-1185">Reference proteome</keyword>
<dbReference type="RefSeq" id="XP_022315243.1">
    <property type="nucleotide sequence ID" value="XM_022459535.1"/>
</dbReference>
<evidence type="ECO:0000313" key="4">
    <source>
        <dbReference type="RefSeq" id="XP_022315238.1"/>
    </source>
</evidence>
<sequence length="1009" mass="113068">MLQVWKYDPARSLHSYEFNVVLNCTINQSFPYDSSSLYFTHKPNMSIPEKEMPEEYVTVVNNWTISLRKTIESLDEAGTYSCKIRGDVKHSVVDRQMVEVEYPLRNVTDFHCMIYDWDVNKSCTWNLGPYVNLENINVSLYGSNGGQHRHWQSCPLLINKHQCVWRSAEDNVVISSGIKWTYAFLIRHMKVNKTLTYGPLAPKIKAQEEIVKPAPVISINVFNTSDKGCVNLTWEYKRPNRPQAVEIKYFLYGKAQPSIQTLILKNTAVNSTICNLASFSEYKFEIRVKPQNEAGNITGYWSDKASKLFKTMGDYPSAAPVLSLGSYTSNPEQCIHDSDDRKVMVLWKSIPHMASNGNEIFYEVHIRQIGETQTKRIEVKEMINKVDLDLKCRNGYIISVYAVNEYGLSSVFGSVTVPPNGTVEVPLNVQIETDDKVVNVSWDYNPQKNVSFTVYWCSKRGLRKEASWRRAGFEKRFLVFNASEFEEISDLKFGVSADSFTDNISSGFEWNTCVYKITEAPDAPRKVSILSNENGLVVNWIPPTCDEMTSKPVKYRLSWCQTDGKSDKCLGPLQSRFILADDSVDYTYRLFETDVEMSQWYGIVIKSISRLNKTSAPTEMFHGLPVRNYLIPAEILGISIASLVVLLIIVAGVMWSIQSCYRFVKSYVKPDPISLPTVQTCNAAGSGVSQSAYKESAMEPAPHSPIKIPLPPSPRVRKNGIPFQNQYSMDSGRGSLPVEDVLETHPPIPESLDDDGADEPVPFIHLPSPQPESCLYDATDNSCIRASSSSLTNYRAICQATESDSSDEETSSVISEMQEELRPYIKAGSHNSADQINSLPDYVNYDVKSGPSTPTGERHAYLKRTLLTHSCLDITKCNRCVHPERGSDTSLPASISTPDPFVNKVCVISSSKHNNPAYNDNLDMLPSVDMCNILISVDSSLSMERRLTDELDNVSVNSVNLADTQETRTSRGDLSSSVSVIASSDYLPIDSMQFTSSGFSVYNSSGLVS</sequence>
<keyword evidence="1" id="KW-1133">Transmembrane helix</keyword>
<protein>
    <submittedName>
        <fullName evidence="4 5">Uncharacterized protein LOC111119401 isoform X1</fullName>
    </submittedName>
</protein>
<dbReference type="SMART" id="SM00060">
    <property type="entry name" value="FN3"/>
    <property type="match status" value="3"/>
</dbReference>
<evidence type="ECO:0000313" key="5">
    <source>
        <dbReference type="RefSeq" id="XP_022315239.1"/>
    </source>
</evidence>
<dbReference type="GeneID" id="111119401"/>
<keyword evidence="1" id="KW-0472">Membrane</keyword>
<dbReference type="KEGG" id="cvn:111119401"/>
<dbReference type="OrthoDB" id="6133894at2759"/>
<evidence type="ECO:0000313" key="8">
    <source>
        <dbReference type="RefSeq" id="XP_022315243.1"/>
    </source>
</evidence>
<evidence type="ECO:0000313" key="6">
    <source>
        <dbReference type="RefSeq" id="XP_022315240.1"/>
    </source>
</evidence>
<keyword evidence="1" id="KW-0812">Transmembrane</keyword>
<dbReference type="Proteomes" id="UP000694844">
    <property type="component" value="Chromosome 2"/>
</dbReference>
<reference evidence="4 5" key="1">
    <citation type="submission" date="2025-04" db="UniProtKB">
        <authorList>
            <consortium name="RefSeq"/>
        </authorList>
    </citation>
    <scope>IDENTIFICATION</scope>
    <source>
        <tissue evidence="4 5">Whole sample</tissue>
    </source>
</reference>
<dbReference type="RefSeq" id="XP_022315240.1">
    <property type="nucleotide sequence ID" value="XM_022459532.1"/>
</dbReference>
<dbReference type="InterPro" id="IPR003961">
    <property type="entry name" value="FN3_dom"/>
</dbReference>
<evidence type="ECO:0000259" key="2">
    <source>
        <dbReference type="SMART" id="SM00060"/>
    </source>
</evidence>
<dbReference type="RefSeq" id="XP_022315242.1">
    <property type="nucleotide sequence ID" value="XM_022459534.1"/>
</dbReference>
<evidence type="ECO:0000256" key="1">
    <source>
        <dbReference type="SAM" id="Phobius"/>
    </source>
</evidence>
<organism evidence="3 5">
    <name type="scientific">Crassostrea virginica</name>
    <name type="common">Eastern oyster</name>
    <dbReference type="NCBI Taxonomy" id="6565"/>
    <lineage>
        <taxon>Eukaryota</taxon>
        <taxon>Metazoa</taxon>
        <taxon>Spiralia</taxon>
        <taxon>Lophotrochozoa</taxon>
        <taxon>Mollusca</taxon>
        <taxon>Bivalvia</taxon>
        <taxon>Autobranchia</taxon>
        <taxon>Pteriomorphia</taxon>
        <taxon>Ostreida</taxon>
        <taxon>Ostreoidea</taxon>
        <taxon>Ostreidae</taxon>
        <taxon>Crassostrea</taxon>
    </lineage>
</organism>
<feature type="domain" description="Fibronectin type-III" evidence="2">
    <location>
        <begin position="328"/>
        <end position="409"/>
    </location>
</feature>
<feature type="transmembrane region" description="Helical" evidence="1">
    <location>
        <begin position="635"/>
        <end position="657"/>
    </location>
</feature>
<evidence type="ECO:0000313" key="3">
    <source>
        <dbReference type="Proteomes" id="UP000694844"/>
    </source>
</evidence>
<dbReference type="Gene3D" id="2.60.40.10">
    <property type="entry name" value="Immunoglobulins"/>
    <property type="match status" value="2"/>
</dbReference>
<feature type="domain" description="Fibronectin type-III" evidence="2">
    <location>
        <begin position="521"/>
        <end position="615"/>
    </location>
</feature>